<sequence>MDGALMLAVQLCEWGSGPELREVPNPIPAGEELLVRVDAAGLCRSDLHVMDSGTEVFDYRLPMTLGHEVAGTVVSAGPSADNSWIGRAVVVHGIWSCGTCPNCLRGRENYCRSLVRRPDGRLAPIGNGLGYPGGLAELMLVPSERALVPTGTLDPCSAAPLADAALTAYHAIRTNSAVIDNRSVVVVVGVGGLGHLALQILRTMDVPHIIAIDSKAEAAAVAESSGAHEFYDSVSAAAQRLTTLGGTDLVLDFVGAPTTTAPAAAELRNGGSLVVVGSAGGRLTAGKDVGLAAGWTVDAPFWGTRADLEAVVAQAQDGLLRAEITTFPFTEAISAYDRLRNGSVTGRAVLDMSASRTRKESHQ</sequence>
<dbReference type="PROSITE" id="PS00059">
    <property type="entry name" value="ADH_ZINC"/>
    <property type="match status" value="1"/>
</dbReference>
<name>A0ABU4AUX4_9NOCA</name>
<dbReference type="PANTHER" id="PTHR42940">
    <property type="entry name" value="ALCOHOL DEHYDROGENASE 1-RELATED"/>
    <property type="match status" value="1"/>
</dbReference>
<proteinExistence type="inferred from homology"/>
<keyword evidence="4 9" id="KW-0479">Metal-binding</keyword>
<dbReference type="PANTHER" id="PTHR42940:SF8">
    <property type="entry name" value="VACUOLAR PROTEIN SORTING-ASSOCIATED PROTEIN 11"/>
    <property type="match status" value="1"/>
</dbReference>
<dbReference type="Pfam" id="PF00107">
    <property type="entry name" value="ADH_zinc_N"/>
    <property type="match status" value="1"/>
</dbReference>
<evidence type="ECO:0000256" key="2">
    <source>
        <dbReference type="ARBA" id="ARBA00008072"/>
    </source>
</evidence>
<evidence type="ECO:0000313" key="11">
    <source>
        <dbReference type="EMBL" id="MDV6230037.1"/>
    </source>
</evidence>
<dbReference type="InterPro" id="IPR013154">
    <property type="entry name" value="ADH-like_N"/>
</dbReference>
<feature type="domain" description="Enoyl reductase (ER)" evidence="10">
    <location>
        <begin position="15"/>
        <end position="350"/>
    </location>
</feature>
<dbReference type="EMBL" id="JAWLKE010000002">
    <property type="protein sequence ID" value="MDV6230037.1"/>
    <property type="molecule type" value="Genomic_DNA"/>
</dbReference>
<keyword evidence="5 9" id="KW-0862">Zinc</keyword>
<gene>
    <name evidence="11" type="ORF">R3P95_05705</name>
</gene>
<organism evidence="11 12">
    <name type="scientific">Rhodococcus cercidiphylli</name>
    <dbReference type="NCBI Taxonomy" id="489916"/>
    <lineage>
        <taxon>Bacteria</taxon>
        <taxon>Bacillati</taxon>
        <taxon>Actinomycetota</taxon>
        <taxon>Actinomycetes</taxon>
        <taxon>Mycobacteriales</taxon>
        <taxon>Nocardiaceae</taxon>
        <taxon>Rhodococcus</taxon>
    </lineage>
</organism>
<reference evidence="11 12" key="1">
    <citation type="submission" date="2023-10" db="EMBL/GenBank/DDBJ databases">
        <title>Development of a sustainable strategy for remediation of hydrocarbon-contaminated territories based on the waste exchange concept.</title>
        <authorList>
            <person name="Krivoruchko A."/>
        </authorList>
    </citation>
    <scope>NUCLEOTIDE SEQUENCE [LARGE SCALE GENOMIC DNA]</scope>
    <source>
        <strain evidence="11 12">IEGM 1322</strain>
    </source>
</reference>
<dbReference type="Gene3D" id="3.40.50.720">
    <property type="entry name" value="NAD(P)-binding Rossmann-like Domain"/>
    <property type="match status" value="1"/>
</dbReference>
<dbReference type="SMART" id="SM00829">
    <property type="entry name" value="PKS_ER"/>
    <property type="match status" value="1"/>
</dbReference>
<accession>A0ABU4AUX4</accession>
<keyword evidence="6" id="KW-0560">Oxidoreductase</keyword>
<evidence type="ECO:0000256" key="3">
    <source>
        <dbReference type="ARBA" id="ARBA00013190"/>
    </source>
</evidence>
<evidence type="ECO:0000256" key="5">
    <source>
        <dbReference type="ARBA" id="ARBA00022833"/>
    </source>
</evidence>
<dbReference type="Gene3D" id="3.90.180.10">
    <property type="entry name" value="Medium-chain alcohol dehydrogenases, catalytic domain"/>
    <property type="match status" value="1"/>
</dbReference>
<keyword evidence="12" id="KW-1185">Reference proteome</keyword>
<evidence type="ECO:0000259" key="10">
    <source>
        <dbReference type="SMART" id="SM00829"/>
    </source>
</evidence>
<comment type="catalytic activity">
    <reaction evidence="7">
        <text>a secondary alcohol + NAD(+) = a ketone + NADH + H(+)</text>
        <dbReference type="Rhea" id="RHEA:10740"/>
        <dbReference type="ChEBI" id="CHEBI:15378"/>
        <dbReference type="ChEBI" id="CHEBI:17087"/>
        <dbReference type="ChEBI" id="CHEBI:35681"/>
        <dbReference type="ChEBI" id="CHEBI:57540"/>
        <dbReference type="ChEBI" id="CHEBI:57945"/>
        <dbReference type="EC" id="1.1.1.1"/>
    </reaction>
</comment>
<evidence type="ECO:0000256" key="9">
    <source>
        <dbReference type="RuleBase" id="RU361277"/>
    </source>
</evidence>
<evidence type="ECO:0000256" key="1">
    <source>
        <dbReference type="ARBA" id="ARBA00001947"/>
    </source>
</evidence>
<dbReference type="SUPFAM" id="SSF51735">
    <property type="entry name" value="NAD(P)-binding Rossmann-fold domains"/>
    <property type="match status" value="1"/>
</dbReference>
<comment type="catalytic activity">
    <reaction evidence="8">
        <text>a primary alcohol + NAD(+) = an aldehyde + NADH + H(+)</text>
        <dbReference type="Rhea" id="RHEA:10736"/>
        <dbReference type="ChEBI" id="CHEBI:15378"/>
        <dbReference type="ChEBI" id="CHEBI:15734"/>
        <dbReference type="ChEBI" id="CHEBI:17478"/>
        <dbReference type="ChEBI" id="CHEBI:57540"/>
        <dbReference type="ChEBI" id="CHEBI:57945"/>
        <dbReference type="EC" id="1.1.1.1"/>
    </reaction>
</comment>
<dbReference type="EC" id="1.1.1.1" evidence="3"/>
<dbReference type="Pfam" id="PF08240">
    <property type="entry name" value="ADH_N"/>
    <property type="match status" value="1"/>
</dbReference>
<evidence type="ECO:0000256" key="8">
    <source>
        <dbReference type="ARBA" id="ARBA00049243"/>
    </source>
</evidence>
<evidence type="ECO:0000313" key="12">
    <source>
        <dbReference type="Proteomes" id="UP001185899"/>
    </source>
</evidence>
<dbReference type="InterPro" id="IPR020843">
    <property type="entry name" value="ER"/>
</dbReference>
<evidence type="ECO:0000256" key="4">
    <source>
        <dbReference type="ARBA" id="ARBA00022723"/>
    </source>
</evidence>
<evidence type="ECO:0000256" key="6">
    <source>
        <dbReference type="ARBA" id="ARBA00023002"/>
    </source>
</evidence>
<comment type="caution">
    <text evidence="11">The sequence shown here is derived from an EMBL/GenBank/DDBJ whole genome shotgun (WGS) entry which is preliminary data.</text>
</comment>
<dbReference type="InterPro" id="IPR013149">
    <property type="entry name" value="ADH-like_C"/>
</dbReference>
<dbReference type="Proteomes" id="UP001185899">
    <property type="component" value="Unassembled WGS sequence"/>
</dbReference>
<comment type="similarity">
    <text evidence="2 9">Belongs to the zinc-containing alcohol dehydrogenase family.</text>
</comment>
<dbReference type="RefSeq" id="WP_317547591.1">
    <property type="nucleotide sequence ID" value="NZ_JAWLKE010000002.1"/>
</dbReference>
<dbReference type="InterPro" id="IPR036291">
    <property type="entry name" value="NAD(P)-bd_dom_sf"/>
</dbReference>
<comment type="cofactor">
    <cofactor evidence="1 9">
        <name>Zn(2+)</name>
        <dbReference type="ChEBI" id="CHEBI:29105"/>
    </cofactor>
</comment>
<dbReference type="SUPFAM" id="SSF50129">
    <property type="entry name" value="GroES-like"/>
    <property type="match status" value="1"/>
</dbReference>
<dbReference type="InterPro" id="IPR002328">
    <property type="entry name" value="ADH_Zn_CS"/>
</dbReference>
<protein>
    <recommendedName>
        <fullName evidence="3">alcohol dehydrogenase</fullName>
        <ecNumber evidence="3">1.1.1.1</ecNumber>
    </recommendedName>
</protein>
<evidence type="ECO:0000256" key="7">
    <source>
        <dbReference type="ARBA" id="ARBA00049164"/>
    </source>
</evidence>
<dbReference type="InterPro" id="IPR011032">
    <property type="entry name" value="GroES-like_sf"/>
</dbReference>